<sequence>MKSYKPTRVLSPALPLFVALCAFGILAGALWVQHQSNPPCPLCIMQRMAYLGMLAFALIAAGLAAAGKAAPSRLALLLGALSGLAGLGVAGRHVWLVWHPGQTCGLDPLAATINNWSITHWAPWMFRADGLCADVPSILGVSLPMWSALGFILLTILLLLSMRSAKRH</sequence>
<dbReference type="Pfam" id="PF02600">
    <property type="entry name" value="DsbB"/>
    <property type="match status" value="1"/>
</dbReference>
<keyword evidence="2" id="KW-1003">Cell membrane</keyword>
<feature type="transmembrane region" description="Helical" evidence="6">
    <location>
        <begin position="143"/>
        <end position="162"/>
    </location>
</feature>
<dbReference type="GO" id="GO:0006457">
    <property type="term" value="P:protein folding"/>
    <property type="evidence" value="ECO:0007669"/>
    <property type="project" value="InterPro"/>
</dbReference>
<dbReference type="PANTHER" id="PTHR36570:SF3">
    <property type="entry name" value="DISULFIDE BOND FORMATION PROTEIN B"/>
    <property type="match status" value="1"/>
</dbReference>
<dbReference type="InterPro" id="IPR003752">
    <property type="entry name" value="DiS_bond_form_DsbB/BdbC"/>
</dbReference>
<keyword evidence="4 6" id="KW-1133">Transmembrane helix</keyword>
<dbReference type="EMBL" id="CABM01000040">
    <property type="protein sequence ID" value="CBH97077.1"/>
    <property type="molecule type" value="Genomic_DNA"/>
</dbReference>
<dbReference type="GO" id="GO:0015035">
    <property type="term" value="F:protein-disulfide reductase activity"/>
    <property type="evidence" value="ECO:0007669"/>
    <property type="project" value="InterPro"/>
</dbReference>
<comment type="subcellular location">
    <subcellularLocation>
        <location evidence="1">Cell membrane</location>
        <topology evidence="1">Multi-pass membrane protein</topology>
    </subcellularLocation>
</comment>
<dbReference type="Gene3D" id="1.20.1550.10">
    <property type="entry name" value="DsbB-like"/>
    <property type="match status" value="1"/>
</dbReference>
<evidence type="ECO:0000256" key="2">
    <source>
        <dbReference type="ARBA" id="ARBA00022475"/>
    </source>
</evidence>
<name>E6PQ73_9ZZZZ</name>
<evidence type="ECO:0000256" key="3">
    <source>
        <dbReference type="ARBA" id="ARBA00022692"/>
    </source>
</evidence>
<feature type="transmembrane region" description="Helical" evidence="6">
    <location>
        <begin position="74"/>
        <end position="98"/>
    </location>
</feature>
<dbReference type="PANTHER" id="PTHR36570">
    <property type="entry name" value="DISULFIDE BOND FORMATION PROTEIN B"/>
    <property type="match status" value="1"/>
</dbReference>
<evidence type="ECO:0000256" key="5">
    <source>
        <dbReference type="ARBA" id="ARBA00023136"/>
    </source>
</evidence>
<feature type="transmembrane region" description="Helical" evidence="6">
    <location>
        <begin position="12"/>
        <end position="32"/>
    </location>
</feature>
<feature type="transmembrane region" description="Helical" evidence="6">
    <location>
        <begin position="44"/>
        <end position="67"/>
    </location>
</feature>
<proteinExistence type="predicted"/>
<accession>E6PQ73</accession>
<gene>
    <name evidence="7" type="ORF">CARN2_1687</name>
</gene>
<comment type="caution">
    <text evidence="7">The sequence shown here is derived from an EMBL/GenBank/DDBJ whole genome shotgun (WGS) entry which is preliminary data.</text>
</comment>
<keyword evidence="5 6" id="KW-0472">Membrane</keyword>
<dbReference type="GO" id="GO:0005886">
    <property type="term" value="C:plasma membrane"/>
    <property type="evidence" value="ECO:0007669"/>
    <property type="project" value="UniProtKB-SubCell"/>
</dbReference>
<evidence type="ECO:0000256" key="4">
    <source>
        <dbReference type="ARBA" id="ARBA00022989"/>
    </source>
</evidence>
<reference evidence="7" key="1">
    <citation type="submission" date="2009-10" db="EMBL/GenBank/DDBJ databases">
        <title>Diversity of trophic interactions inside an arsenic-rich microbial ecosystem.</title>
        <authorList>
            <person name="Bertin P.N."/>
            <person name="Heinrich-Salmeron A."/>
            <person name="Pelletier E."/>
            <person name="Goulhen-Chollet F."/>
            <person name="Arsene-Ploetze F."/>
            <person name="Gallien S."/>
            <person name="Calteau A."/>
            <person name="Vallenet D."/>
            <person name="Casiot C."/>
            <person name="Chane-Woon-Ming B."/>
            <person name="Giloteaux L."/>
            <person name="Barakat M."/>
            <person name="Bonnefoy V."/>
            <person name="Bruneel O."/>
            <person name="Chandler M."/>
            <person name="Cleiss J."/>
            <person name="Duran R."/>
            <person name="Elbaz-Poulichet F."/>
            <person name="Fonknechten N."/>
            <person name="Lauga B."/>
            <person name="Mornico D."/>
            <person name="Ortet P."/>
            <person name="Schaeffer C."/>
            <person name="Siguier P."/>
            <person name="Alexander Thil Smith A."/>
            <person name="Van Dorsselaer A."/>
            <person name="Weissenbach J."/>
            <person name="Medigue C."/>
            <person name="Le Paslier D."/>
        </authorList>
    </citation>
    <scope>NUCLEOTIDE SEQUENCE</scope>
</reference>
<evidence type="ECO:0000256" key="6">
    <source>
        <dbReference type="SAM" id="Phobius"/>
    </source>
</evidence>
<keyword evidence="3 6" id="KW-0812">Transmembrane</keyword>
<evidence type="ECO:0000313" key="7">
    <source>
        <dbReference type="EMBL" id="CBH97077.1"/>
    </source>
</evidence>
<dbReference type="AlphaFoldDB" id="E6PQ73"/>
<dbReference type="InterPro" id="IPR023380">
    <property type="entry name" value="DsbB-like_sf"/>
</dbReference>
<dbReference type="InterPro" id="IPR050183">
    <property type="entry name" value="DsbB"/>
</dbReference>
<evidence type="ECO:0000256" key="1">
    <source>
        <dbReference type="ARBA" id="ARBA00004651"/>
    </source>
</evidence>
<organism evidence="7">
    <name type="scientific">mine drainage metagenome</name>
    <dbReference type="NCBI Taxonomy" id="410659"/>
    <lineage>
        <taxon>unclassified sequences</taxon>
        <taxon>metagenomes</taxon>
        <taxon>ecological metagenomes</taxon>
    </lineage>
</organism>
<dbReference type="SUPFAM" id="SSF158442">
    <property type="entry name" value="DsbB-like"/>
    <property type="match status" value="1"/>
</dbReference>
<protein>
    <submittedName>
        <fullName evidence="7">Putative Disulfide bond formation protein</fullName>
    </submittedName>
</protein>